<evidence type="ECO:0000313" key="1">
    <source>
        <dbReference type="EMBL" id="OVZ84346.1"/>
    </source>
</evidence>
<dbReference type="EMBL" id="NHOI01000027">
    <property type="protein sequence ID" value="OVZ84346.1"/>
    <property type="molecule type" value="Genomic_DNA"/>
</dbReference>
<sequence length="388" mass="45145">MLNSDLEEYHRKLNNDPDIKYMRGVTPAVLFRFLNGSVHLDNIRKPVINSVLTEFEDIGKCELLLPFFADMRYRGIGLKTDAFKKSLLGNYLKIYHPMHLKANDYHDDFISKQIEMVEKCISRGYALQSLPVNKTAADEWIEEYDSYSYFPTMRGFFSDDIKQCQKVMTDLKGKGMDSLYGINHEMIDALMHCICVGIDTVMNLCDGKLHPVRVMEYALMLYKESQKDARNFAENFYPDIYNETRKVLEKKIAFDTVFLYLLLSELRSIFPKGHIFLTKGWLSPERPTISYLNRRFSMPSNAVLKLQKQIVLKCILLSTLNRLKKDLSKKYGSMDLLSDIGRHFGWLDTNEDRRYEKVQSILRLDGGCICFTDDLFRTQTPVDEPSDL</sequence>
<evidence type="ECO:0000313" key="2">
    <source>
        <dbReference type="Proteomes" id="UP000196440"/>
    </source>
</evidence>
<dbReference type="RefSeq" id="WP_087816405.1">
    <property type="nucleotide sequence ID" value="NZ_NHOI01000027.1"/>
</dbReference>
<organism evidence="1 2">
    <name type="scientific">Yersinia intermedia</name>
    <dbReference type="NCBI Taxonomy" id="631"/>
    <lineage>
        <taxon>Bacteria</taxon>
        <taxon>Pseudomonadati</taxon>
        <taxon>Pseudomonadota</taxon>
        <taxon>Gammaproteobacteria</taxon>
        <taxon>Enterobacterales</taxon>
        <taxon>Yersiniaceae</taxon>
        <taxon>Yersinia</taxon>
    </lineage>
</organism>
<proteinExistence type="predicted"/>
<reference evidence="1 2" key="1">
    <citation type="submission" date="2017-05" db="EMBL/GenBank/DDBJ databases">
        <title>Whole genome sequencing of Yersinia kristensenii.</title>
        <authorList>
            <person name="Campioni F."/>
        </authorList>
    </citation>
    <scope>NUCLEOTIDE SEQUENCE [LARGE SCALE GENOMIC DNA]</scope>
    <source>
        <strain evidence="1 2">CFSAN060536</strain>
    </source>
</reference>
<protein>
    <submittedName>
        <fullName evidence="1">Uncharacterized protein</fullName>
    </submittedName>
</protein>
<accession>A0A208ZV18</accession>
<dbReference type="AlphaFoldDB" id="A0A208ZV18"/>
<dbReference type="Proteomes" id="UP000196440">
    <property type="component" value="Unassembled WGS sequence"/>
</dbReference>
<gene>
    <name evidence="1" type="ORF">CBW57_17515</name>
</gene>
<name>A0A208ZV18_YERIN</name>
<comment type="caution">
    <text evidence="1">The sequence shown here is derived from an EMBL/GenBank/DDBJ whole genome shotgun (WGS) entry which is preliminary data.</text>
</comment>